<gene>
    <name evidence="2" type="ORF">V5O48_017755</name>
</gene>
<name>A0ABR3EN27_9AGAR</name>
<proteinExistence type="predicted"/>
<comment type="caution">
    <text evidence="2">The sequence shown here is derived from an EMBL/GenBank/DDBJ whole genome shotgun (WGS) entry which is preliminary data.</text>
</comment>
<dbReference type="Proteomes" id="UP001465976">
    <property type="component" value="Unassembled WGS sequence"/>
</dbReference>
<keyword evidence="3" id="KW-1185">Reference proteome</keyword>
<evidence type="ECO:0000313" key="3">
    <source>
        <dbReference type="Proteomes" id="UP001465976"/>
    </source>
</evidence>
<sequence>MQSLRGTQTSGQLFERLYLKNLRRLSEATTNVELAMEIFVNETPEAVSNYSSNAADTNARETQRRHLQELRLIALEGVQALEKRLGVRVRWTPSSKEWQETETLVDNLELQQATDHLQGLVVSRLFELKGMNKAGQGYKLRQHVGKALKSRSQAIQTAVDRYNKIAGRKNLPTLDFQTVIEYTFLAEFDLLWQGRRDIRAEPWTKPAARMLMDQYYKIERAREERQRLDVEIRRLATWMEDEEAYLAAKEEQEQDEVLSYHIGLYRERRTRYNPRHFAKLSKLLKQAGCTADLTPGEGALSSWRRYANTSIRRNVEAEEEEGAEEEIQKEADIEETHDHLVLIEGVAAKA</sequence>
<dbReference type="EMBL" id="JBAHYK010002873">
    <property type="protein sequence ID" value="KAL0564296.1"/>
    <property type="molecule type" value="Genomic_DNA"/>
</dbReference>
<protein>
    <submittedName>
        <fullName evidence="2">Uncharacterized protein</fullName>
    </submittedName>
</protein>
<feature type="region of interest" description="Disordered" evidence="1">
    <location>
        <begin position="314"/>
        <end position="334"/>
    </location>
</feature>
<reference evidence="2 3" key="1">
    <citation type="submission" date="2024-02" db="EMBL/GenBank/DDBJ databases">
        <title>A draft genome for the cacao thread blight pathogen Marasmius crinis-equi.</title>
        <authorList>
            <person name="Cohen S.P."/>
            <person name="Baruah I.K."/>
            <person name="Amoako-Attah I."/>
            <person name="Bukari Y."/>
            <person name="Meinhardt L.W."/>
            <person name="Bailey B.A."/>
        </authorList>
    </citation>
    <scope>NUCLEOTIDE SEQUENCE [LARGE SCALE GENOMIC DNA]</scope>
    <source>
        <strain evidence="2 3">GH-76</strain>
    </source>
</reference>
<accession>A0ABR3EN27</accession>
<evidence type="ECO:0000313" key="2">
    <source>
        <dbReference type="EMBL" id="KAL0564296.1"/>
    </source>
</evidence>
<organism evidence="2 3">
    <name type="scientific">Marasmius crinis-equi</name>
    <dbReference type="NCBI Taxonomy" id="585013"/>
    <lineage>
        <taxon>Eukaryota</taxon>
        <taxon>Fungi</taxon>
        <taxon>Dikarya</taxon>
        <taxon>Basidiomycota</taxon>
        <taxon>Agaricomycotina</taxon>
        <taxon>Agaricomycetes</taxon>
        <taxon>Agaricomycetidae</taxon>
        <taxon>Agaricales</taxon>
        <taxon>Marasmiineae</taxon>
        <taxon>Marasmiaceae</taxon>
        <taxon>Marasmius</taxon>
    </lineage>
</organism>
<evidence type="ECO:0000256" key="1">
    <source>
        <dbReference type="SAM" id="MobiDB-lite"/>
    </source>
</evidence>